<reference evidence="3" key="1">
    <citation type="submission" date="2018-04" db="EMBL/GenBank/DDBJ databases">
        <title>Whole genome sequencing of Hypsizygus marmoreus.</title>
        <authorList>
            <person name="Choi I.-G."/>
            <person name="Min B."/>
            <person name="Kim J.-G."/>
            <person name="Kim S."/>
            <person name="Oh Y.-L."/>
            <person name="Kong W.-S."/>
            <person name="Park H."/>
            <person name="Jeong J."/>
            <person name="Song E.-S."/>
        </authorList>
    </citation>
    <scope>NUCLEOTIDE SEQUENCE [LARGE SCALE GENOMIC DNA]</scope>
    <source>
        <strain evidence="3">51987-8</strain>
    </source>
</reference>
<dbReference type="EMBL" id="LUEZ02000113">
    <property type="protein sequence ID" value="RDB17083.1"/>
    <property type="molecule type" value="Genomic_DNA"/>
</dbReference>
<name>A0A369JBI8_HYPMA</name>
<keyword evidence="1" id="KW-0732">Signal</keyword>
<dbReference type="InParanoid" id="A0A369JBI8"/>
<organism evidence="3 4">
    <name type="scientific">Hypsizygus marmoreus</name>
    <name type="common">White beech mushroom</name>
    <name type="synonym">Agaricus marmoreus</name>
    <dbReference type="NCBI Taxonomy" id="39966"/>
    <lineage>
        <taxon>Eukaryota</taxon>
        <taxon>Fungi</taxon>
        <taxon>Dikarya</taxon>
        <taxon>Basidiomycota</taxon>
        <taxon>Agaricomycotina</taxon>
        <taxon>Agaricomycetes</taxon>
        <taxon>Agaricomycetidae</taxon>
        <taxon>Agaricales</taxon>
        <taxon>Tricholomatineae</taxon>
        <taxon>Lyophyllaceae</taxon>
        <taxon>Hypsizygus</taxon>
    </lineage>
</organism>
<keyword evidence="4" id="KW-1185">Reference proteome</keyword>
<dbReference type="Pfam" id="PF14040">
    <property type="entry name" value="DNase_NucA_NucB"/>
    <property type="match status" value="1"/>
</dbReference>
<protein>
    <recommendedName>
        <fullName evidence="2">Deoxyribonuclease NucA/NucB domain-containing protein</fullName>
    </recommendedName>
</protein>
<feature type="signal peptide" evidence="1">
    <location>
        <begin position="1"/>
        <end position="21"/>
    </location>
</feature>
<feature type="chain" id="PRO_5016711823" description="Deoxyribonuclease NucA/NucB domain-containing protein" evidence="1">
    <location>
        <begin position="22"/>
        <end position="298"/>
    </location>
</feature>
<feature type="domain" description="Deoxyribonuclease NucA/NucB" evidence="2">
    <location>
        <begin position="45"/>
        <end position="137"/>
    </location>
</feature>
<accession>A0A369JBI8</accession>
<evidence type="ECO:0000313" key="3">
    <source>
        <dbReference type="EMBL" id="RDB17083.1"/>
    </source>
</evidence>
<evidence type="ECO:0000313" key="4">
    <source>
        <dbReference type="Proteomes" id="UP000076154"/>
    </source>
</evidence>
<proteinExistence type="predicted"/>
<dbReference type="Proteomes" id="UP000076154">
    <property type="component" value="Unassembled WGS sequence"/>
</dbReference>
<dbReference type="InterPro" id="IPR029476">
    <property type="entry name" value="DNase_NucA_NucB"/>
</dbReference>
<gene>
    <name evidence="3" type="ORF">Hypma_001925</name>
</gene>
<dbReference type="AlphaFoldDB" id="A0A369JBI8"/>
<evidence type="ECO:0000256" key="1">
    <source>
        <dbReference type="SAM" id="SignalP"/>
    </source>
</evidence>
<evidence type="ECO:0000259" key="2">
    <source>
        <dbReference type="Pfam" id="PF14040"/>
    </source>
</evidence>
<sequence length="298" mass="32498">MFKFILSAISILPLLFPLGGAVTFNLNTNAYPEVTDHHCIASTTERQRRQLLGLTGVTNCQSASTGRSCDEIPYASTFDGGLGCFARDWTNSGRSIGSLYRYGTHRCVNAGQNSAHGSALGTFYSQNNIQNYQEFNVAVPIPAGGCPNPNSVWCVRFLNAVRSGGSAAAIQAICNQAINQQSYRKVLTSAYTNTPRCPSRNYRRDESSIDANNTADALAKDIDADMTFHDITPDMVQIATLENGMQILPLFGGAHKLDDDVWVHEDSSDKGALSKVVRVASMKEMAKELDELDKRQIC</sequence>
<comment type="caution">
    <text evidence="3">The sequence shown here is derived from an EMBL/GenBank/DDBJ whole genome shotgun (WGS) entry which is preliminary data.</text>
</comment>
<dbReference type="OrthoDB" id="3259102at2759"/>